<evidence type="ECO:0000256" key="1">
    <source>
        <dbReference type="SAM" id="Phobius"/>
    </source>
</evidence>
<name>A0A7S3MTI8_9SPIT</name>
<dbReference type="AlphaFoldDB" id="A0A7S3MTI8"/>
<gene>
    <name evidence="2" type="ORF">SINC0208_LOCUS3962</name>
</gene>
<proteinExistence type="predicted"/>
<accession>A0A7S3MTI8</accession>
<keyword evidence="1" id="KW-1133">Transmembrane helix</keyword>
<reference evidence="2" key="1">
    <citation type="submission" date="2021-01" db="EMBL/GenBank/DDBJ databases">
        <authorList>
            <person name="Corre E."/>
            <person name="Pelletier E."/>
            <person name="Niang G."/>
            <person name="Scheremetjew M."/>
            <person name="Finn R."/>
            <person name="Kale V."/>
            <person name="Holt S."/>
            <person name="Cochrane G."/>
            <person name="Meng A."/>
            <person name="Brown T."/>
            <person name="Cohen L."/>
        </authorList>
    </citation>
    <scope>NUCLEOTIDE SEQUENCE</scope>
    <source>
        <strain evidence="2">S3</strain>
    </source>
</reference>
<keyword evidence="1" id="KW-0472">Membrane</keyword>
<organism evidence="2">
    <name type="scientific">Strombidium inclinatum</name>
    <dbReference type="NCBI Taxonomy" id="197538"/>
    <lineage>
        <taxon>Eukaryota</taxon>
        <taxon>Sar</taxon>
        <taxon>Alveolata</taxon>
        <taxon>Ciliophora</taxon>
        <taxon>Intramacronucleata</taxon>
        <taxon>Spirotrichea</taxon>
        <taxon>Oligotrichia</taxon>
        <taxon>Strombidiidae</taxon>
        <taxon>Strombidium</taxon>
    </lineage>
</organism>
<protein>
    <submittedName>
        <fullName evidence="2">Uncharacterized protein</fullName>
    </submittedName>
</protein>
<dbReference type="EMBL" id="HBIH01009703">
    <property type="protein sequence ID" value="CAE0323377.1"/>
    <property type="molecule type" value="Transcribed_RNA"/>
</dbReference>
<sequence length="121" mass="13457">MAAAEVAIIKLVKEFFVVVTVLLVHLLDELVMGFIVLVYLILRIIQLLLYLFLTVDVGFPPFVCLDHLMPKHSSCLAEARLLLSELTPGVTSTVLRGRLSIGILADLPRVLLLHCLEPQEI</sequence>
<feature type="transmembrane region" description="Helical" evidence="1">
    <location>
        <begin position="15"/>
        <end position="41"/>
    </location>
</feature>
<keyword evidence="1" id="KW-0812">Transmembrane</keyword>
<evidence type="ECO:0000313" key="2">
    <source>
        <dbReference type="EMBL" id="CAE0323377.1"/>
    </source>
</evidence>